<dbReference type="GO" id="GO:0016787">
    <property type="term" value="F:hydrolase activity"/>
    <property type="evidence" value="ECO:0007669"/>
    <property type="project" value="UniProtKB-UniRule"/>
</dbReference>
<comment type="caution">
    <text evidence="2">Lacks conserved residue(s) required for the propagation of feature annotation.</text>
</comment>
<dbReference type="InterPro" id="IPR016035">
    <property type="entry name" value="Acyl_Trfase/lysoPLipase"/>
</dbReference>
<protein>
    <submittedName>
        <fullName evidence="4">Patatin</fullName>
    </submittedName>
</protein>
<feature type="short sequence motif" description="GXSXG" evidence="2">
    <location>
        <begin position="77"/>
        <end position="81"/>
    </location>
</feature>
<dbReference type="Gene3D" id="3.40.1090.10">
    <property type="entry name" value="Cytosolic phospholipase A2 catalytic domain"/>
    <property type="match status" value="1"/>
</dbReference>
<evidence type="ECO:0000256" key="1">
    <source>
        <dbReference type="ARBA" id="ARBA00023098"/>
    </source>
</evidence>
<evidence type="ECO:0000313" key="4">
    <source>
        <dbReference type="EMBL" id="ARU16101.1"/>
    </source>
</evidence>
<dbReference type="SUPFAM" id="SSF52151">
    <property type="entry name" value="FabD/lysophospholipase-like"/>
    <property type="match status" value="1"/>
</dbReference>
<gene>
    <name evidence="4" type="ORF">A9D14_07700</name>
</gene>
<keyword evidence="2" id="KW-0378">Hydrolase</keyword>
<evidence type="ECO:0000256" key="2">
    <source>
        <dbReference type="PROSITE-ProRule" id="PRU01161"/>
    </source>
</evidence>
<evidence type="ECO:0000313" key="5">
    <source>
        <dbReference type="Proteomes" id="UP000195807"/>
    </source>
</evidence>
<dbReference type="KEGG" id="cman:A9D14_07700"/>
<feature type="active site" description="Nucleophile" evidence="2">
    <location>
        <position position="79"/>
    </location>
</feature>
<sequence>MREKELRIALVCYGGVSLAVYMHGVTKEIWHFARASHDFRSGEASGNPVQRAYRDLLEAMADSGETRLRVIPDILTGASAGGMNAVFLAEALLTGRSLDPLTRLWLDRADSDVLISPEARPGSRFTKRWAQPIIEYALRRPGNAVSRTVAPETREEVRSKLSRLIRSRWFAPPFSGIGMSRMIDDALVAMAEQADGPPLVPPGHPIDLFVTATDFRGSRVPLRLHSPAFATETEHRLPISFRAHGGDASMAPRPDLVFAARATSSFPGAFPPLTIAEIEKLTSEREIGWPSRDAFLSRIMPHHAHADDLEQVALIDGAVLVGAPFAEAIAALGGRPATREVDRRFIYIDPQPDLRMTSGGKPGQKEIGFFSSIFGALSAIPREQPIRDDLERIDAHSREAARLRAIVEGLRPEVEATVDRLLGRTLFLDRPTPDRLTKWRRRAQQAAAEQAGFAFHAYARSKFAGIVDHLAGLIHRAIPGEKPMREGVARVLARHFEGDGLSSLSGGRVGASEEAIDFFRSHDLGFRIRRLRLLARRLAPDDIGGSLSAAKREIARTAVYDALAIYTRLDGVEALGTEFTALAEEVLNDPAAPIAYIAATRDLAATDTRVDAMLAEGLAQLPREQRRAMLLAYLGFPFYDIATLPLLGSNGFDEFEPIKIDRISPEDASAIRTGGAATCLRGIEFYNFGAFFSRAYRENDYLWGRLHGADRMIDIVASAAAPDQPVAAETLDAIRREAFLAILDEEESAGLCRAALVAALRKEVEEKLPG</sequence>
<keyword evidence="5" id="KW-1185">Reference proteome</keyword>
<dbReference type="InterPro" id="IPR019894">
    <property type="entry name" value="Patatin-related_protein"/>
</dbReference>
<dbReference type="AlphaFoldDB" id="A0A1Z1FBC5"/>
<feature type="domain" description="PNPLA" evidence="3">
    <location>
        <begin position="10"/>
        <end position="329"/>
    </location>
</feature>
<proteinExistence type="predicted"/>
<dbReference type="EMBL" id="CP019602">
    <property type="protein sequence ID" value="ARU16101.1"/>
    <property type="molecule type" value="Genomic_DNA"/>
</dbReference>
<reference evidence="4 5" key="1">
    <citation type="submission" date="2017-01" db="EMBL/GenBank/DDBJ databases">
        <title>Complete genome sequence of esterase-producing bacterium Croceicoccus marinus E4A9.</title>
        <authorList>
            <person name="Wu Y.-H."/>
            <person name="Cheng H."/>
            <person name="Xu L."/>
            <person name="Huo Y.-Y."/>
            <person name="Wang C.-S."/>
            <person name="Xu X.-W."/>
        </authorList>
    </citation>
    <scope>NUCLEOTIDE SEQUENCE [LARGE SCALE GENOMIC DNA]</scope>
    <source>
        <strain evidence="4 5">E4A9</strain>
    </source>
</reference>
<dbReference type="Pfam" id="PF01734">
    <property type="entry name" value="Patatin"/>
    <property type="match status" value="1"/>
</dbReference>
<keyword evidence="2" id="KW-0442">Lipid degradation</keyword>
<dbReference type="InterPro" id="IPR024282">
    <property type="entry name" value="DUF3376"/>
</dbReference>
<accession>A0A1Z1FBC5</accession>
<dbReference type="Proteomes" id="UP000195807">
    <property type="component" value="Chromosome"/>
</dbReference>
<dbReference type="STRING" id="450378.GCA_001661675_01542"/>
<dbReference type="Pfam" id="PF11856">
    <property type="entry name" value="DUF3376"/>
    <property type="match status" value="1"/>
</dbReference>
<evidence type="ECO:0000259" key="3">
    <source>
        <dbReference type="PROSITE" id="PS51635"/>
    </source>
</evidence>
<dbReference type="GO" id="GO:0016042">
    <property type="term" value="P:lipid catabolic process"/>
    <property type="evidence" value="ECO:0007669"/>
    <property type="project" value="UniProtKB-UniRule"/>
</dbReference>
<dbReference type="NCBIfam" id="TIGR03607">
    <property type="entry name" value="patatin-like protein"/>
    <property type="match status" value="1"/>
</dbReference>
<feature type="short sequence motif" description="DGA/G" evidence="2">
    <location>
        <begin position="316"/>
        <end position="318"/>
    </location>
</feature>
<dbReference type="InterPro" id="IPR002641">
    <property type="entry name" value="PNPLA_dom"/>
</dbReference>
<keyword evidence="1 2" id="KW-0443">Lipid metabolism</keyword>
<feature type="active site" description="Proton acceptor" evidence="2">
    <location>
        <position position="316"/>
    </location>
</feature>
<name>A0A1Z1FBC5_9SPHN</name>
<organism evidence="4 5">
    <name type="scientific">Croceicoccus marinus</name>
    <dbReference type="NCBI Taxonomy" id="450378"/>
    <lineage>
        <taxon>Bacteria</taxon>
        <taxon>Pseudomonadati</taxon>
        <taxon>Pseudomonadota</taxon>
        <taxon>Alphaproteobacteria</taxon>
        <taxon>Sphingomonadales</taxon>
        <taxon>Erythrobacteraceae</taxon>
        <taxon>Croceicoccus</taxon>
    </lineage>
</organism>
<dbReference type="PROSITE" id="PS51635">
    <property type="entry name" value="PNPLA"/>
    <property type="match status" value="1"/>
</dbReference>
<dbReference type="OrthoDB" id="8728704at2"/>